<evidence type="ECO:0000256" key="1">
    <source>
        <dbReference type="SAM" id="Coils"/>
    </source>
</evidence>
<dbReference type="NCBIfam" id="TIGR00229">
    <property type="entry name" value="sensory_box"/>
    <property type="match status" value="1"/>
</dbReference>
<accession>A0A3L7JDB6</accession>
<comment type="caution">
    <text evidence="7">The sequence shown here is derived from an EMBL/GenBank/DDBJ whole genome shotgun (WGS) entry which is preliminary data.</text>
</comment>
<dbReference type="PROSITE" id="PS50112">
    <property type="entry name" value="PAS"/>
    <property type="match status" value="1"/>
</dbReference>
<dbReference type="Gene3D" id="3.30.70.270">
    <property type="match status" value="1"/>
</dbReference>
<dbReference type="Pfam" id="PF00990">
    <property type="entry name" value="GGDEF"/>
    <property type="match status" value="1"/>
</dbReference>
<dbReference type="Pfam" id="PF13426">
    <property type="entry name" value="PAS_9"/>
    <property type="match status" value="1"/>
</dbReference>
<dbReference type="PROSITE" id="PS50887">
    <property type="entry name" value="GGDEF"/>
    <property type="match status" value="1"/>
</dbReference>
<dbReference type="InterPro" id="IPR035919">
    <property type="entry name" value="EAL_sf"/>
</dbReference>
<dbReference type="CDD" id="cd01949">
    <property type="entry name" value="GGDEF"/>
    <property type="match status" value="1"/>
</dbReference>
<dbReference type="InterPro" id="IPR000160">
    <property type="entry name" value="GGDEF_dom"/>
</dbReference>
<feature type="domain" description="PAS" evidence="3">
    <location>
        <begin position="84"/>
        <end position="157"/>
    </location>
</feature>
<evidence type="ECO:0000256" key="2">
    <source>
        <dbReference type="SAM" id="Phobius"/>
    </source>
</evidence>
<dbReference type="EMBL" id="RCWN01000001">
    <property type="protein sequence ID" value="RLQ87571.1"/>
    <property type="molecule type" value="Genomic_DNA"/>
</dbReference>
<evidence type="ECO:0000259" key="3">
    <source>
        <dbReference type="PROSITE" id="PS50112"/>
    </source>
</evidence>
<dbReference type="PANTHER" id="PTHR44757">
    <property type="entry name" value="DIGUANYLATE CYCLASE DGCP"/>
    <property type="match status" value="1"/>
</dbReference>
<feature type="domain" description="GGDEF" evidence="6">
    <location>
        <begin position="242"/>
        <end position="374"/>
    </location>
</feature>
<dbReference type="InterPro" id="IPR000014">
    <property type="entry name" value="PAS"/>
</dbReference>
<proteinExistence type="predicted"/>
<reference evidence="7 8" key="1">
    <citation type="submission" date="2018-10" db="EMBL/GenBank/DDBJ databases">
        <title>Notoacmeibacter sp. M2BS9Y-3-1, whole genome shotgun sequence.</title>
        <authorList>
            <person name="Tuo L."/>
        </authorList>
    </citation>
    <scope>NUCLEOTIDE SEQUENCE [LARGE SCALE GENOMIC DNA]</scope>
    <source>
        <strain evidence="7 8">M2BS9Y-3-1</strain>
    </source>
</reference>
<evidence type="ECO:0000313" key="8">
    <source>
        <dbReference type="Proteomes" id="UP000281094"/>
    </source>
</evidence>
<dbReference type="SUPFAM" id="SSF55785">
    <property type="entry name" value="PYP-like sensor domain (PAS domain)"/>
    <property type="match status" value="1"/>
</dbReference>
<keyword evidence="2" id="KW-1133">Transmembrane helix</keyword>
<name>A0A3L7JDB6_9HYPH</name>
<dbReference type="InterPro" id="IPR000700">
    <property type="entry name" value="PAS-assoc_C"/>
</dbReference>
<evidence type="ECO:0000259" key="4">
    <source>
        <dbReference type="PROSITE" id="PS50113"/>
    </source>
</evidence>
<feature type="domain" description="PAC" evidence="4">
    <location>
        <begin position="148"/>
        <end position="210"/>
    </location>
</feature>
<dbReference type="Pfam" id="PF00563">
    <property type="entry name" value="EAL"/>
    <property type="match status" value="1"/>
</dbReference>
<evidence type="ECO:0000259" key="6">
    <source>
        <dbReference type="PROSITE" id="PS50887"/>
    </source>
</evidence>
<dbReference type="SMART" id="SM00267">
    <property type="entry name" value="GGDEF"/>
    <property type="match status" value="1"/>
</dbReference>
<dbReference type="AlphaFoldDB" id="A0A3L7JDB6"/>
<keyword evidence="8" id="KW-1185">Reference proteome</keyword>
<evidence type="ECO:0000259" key="5">
    <source>
        <dbReference type="PROSITE" id="PS50883"/>
    </source>
</evidence>
<dbReference type="CDD" id="cd00130">
    <property type="entry name" value="PAS"/>
    <property type="match status" value="1"/>
</dbReference>
<dbReference type="SUPFAM" id="SSF55073">
    <property type="entry name" value="Nucleotide cyclase"/>
    <property type="match status" value="1"/>
</dbReference>
<keyword evidence="1" id="KW-0175">Coiled coil</keyword>
<dbReference type="InterPro" id="IPR052155">
    <property type="entry name" value="Biofilm_reg_signaling"/>
</dbReference>
<dbReference type="Gene3D" id="3.20.20.450">
    <property type="entry name" value="EAL domain"/>
    <property type="match status" value="1"/>
</dbReference>
<dbReference type="InterPro" id="IPR035965">
    <property type="entry name" value="PAS-like_dom_sf"/>
</dbReference>
<organism evidence="7 8">
    <name type="scientific">Notoacmeibacter ruber</name>
    <dbReference type="NCBI Taxonomy" id="2670375"/>
    <lineage>
        <taxon>Bacteria</taxon>
        <taxon>Pseudomonadati</taxon>
        <taxon>Pseudomonadota</taxon>
        <taxon>Alphaproteobacteria</taxon>
        <taxon>Hyphomicrobiales</taxon>
        <taxon>Notoacmeibacteraceae</taxon>
        <taxon>Notoacmeibacter</taxon>
    </lineage>
</organism>
<dbReference type="Gene3D" id="3.30.450.20">
    <property type="entry name" value="PAS domain"/>
    <property type="match status" value="1"/>
</dbReference>
<feature type="domain" description="EAL" evidence="5">
    <location>
        <begin position="382"/>
        <end position="632"/>
    </location>
</feature>
<dbReference type="NCBIfam" id="TIGR00254">
    <property type="entry name" value="GGDEF"/>
    <property type="match status" value="1"/>
</dbReference>
<evidence type="ECO:0000313" key="7">
    <source>
        <dbReference type="EMBL" id="RLQ87571.1"/>
    </source>
</evidence>
<dbReference type="PROSITE" id="PS50883">
    <property type="entry name" value="EAL"/>
    <property type="match status" value="1"/>
</dbReference>
<dbReference type="InterPro" id="IPR043128">
    <property type="entry name" value="Rev_trsase/Diguanyl_cyclase"/>
</dbReference>
<feature type="coiled-coil region" evidence="1">
    <location>
        <begin position="361"/>
        <end position="395"/>
    </location>
</feature>
<keyword evidence="2" id="KW-0472">Membrane</keyword>
<dbReference type="InterPro" id="IPR001633">
    <property type="entry name" value="EAL_dom"/>
</dbReference>
<dbReference type="RefSeq" id="WP_121644540.1">
    <property type="nucleotide sequence ID" value="NZ_RCWN01000001.1"/>
</dbReference>
<feature type="transmembrane region" description="Helical" evidence="2">
    <location>
        <begin position="7"/>
        <end position="28"/>
    </location>
</feature>
<protein>
    <submittedName>
        <fullName evidence="7">EAL domain-containing protein</fullName>
    </submittedName>
</protein>
<sequence>MKPKQTAIRYIWWGALFGLAFPVVSIGLDQFLLREEPVDLATLIADNPVHLIVALAPFVLGAVFGLLGRAHDQKWNAISERAARDHRFRQFVRGVREYAIYTLDEHGRVMDWNAGAERVKGYTAEEIVGKNYACFYSRKDQSAGIPKQNLEAALRNSECEREGWRYRKDGTRFWAHVIIQPVFEGFRLVGFSKITRDCTEQMESERQLKQMASRDGLTGLLNREHFLQTLDSELWQRMYAGGFVALAYFDIDRFKDVNEAIGHMAGDEILAAVSKKLSAVLQDKEVAGRFGGDEFVVMKTYAQESELDDFIERLKTVSHGLVHLSKRSYSVSACVGLAVYPLDAQDSDTLLNNADLAVRRAKTSSDNVVRYTSEMDQEERERRALAADMLRALEENEFFLHYQPQFDIRSMTVIGYEALLRWKHPEKGLISPGVFIPIAERHGLIQRIGDWVLEKACEETVDSDFEGRIAINVSGVQLSDPEFCERLKGTLVRTGMSPTRLELEVTETAIITDKQQALHALRQIRSLGIAIALDDFGTGYSSLDTLQSFPFDKLKLDQAFAGGLESSDQAKAIVRAVIALGKSFELPVLAEGIEKESQLDVLLAEGCHEVQGFLLGRPAVWESRQSHAEGVAAIRSAS</sequence>
<keyword evidence="2" id="KW-0812">Transmembrane</keyword>
<dbReference type="InterPro" id="IPR029787">
    <property type="entry name" value="Nucleotide_cyclase"/>
</dbReference>
<dbReference type="CDD" id="cd01948">
    <property type="entry name" value="EAL"/>
    <property type="match status" value="1"/>
</dbReference>
<dbReference type="SMART" id="SM00052">
    <property type="entry name" value="EAL"/>
    <property type="match status" value="1"/>
</dbReference>
<dbReference type="Proteomes" id="UP000281094">
    <property type="component" value="Unassembled WGS sequence"/>
</dbReference>
<feature type="transmembrane region" description="Helical" evidence="2">
    <location>
        <begin position="48"/>
        <end position="67"/>
    </location>
</feature>
<dbReference type="PROSITE" id="PS50113">
    <property type="entry name" value="PAC"/>
    <property type="match status" value="1"/>
</dbReference>
<dbReference type="SUPFAM" id="SSF141868">
    <property type="entry name" value="EAL domain-like"/>
    <property type="match status" value="1"/>
</dbReference>
<gene>
    <name evidence="7" type="ORF">D8780_04470</name>
</gene>
<dbReference type="PANTHER" id="PTHR44757:SF2">
    <property type="entry name" value="BIOFILM ARCHITECTURE MAINTENANCE PROTEIN MBAA"/>
    <property type="match status" value="1"/>
</dbReference>